<reference evidence="2" key="1">
    <citation type="submission" date="2017-09" db="EMBL/GenBank/DDBJ databases">
        <title>Depth-based differentiation of microbial function through sediment-hosted aquifers and enrichment of novel symbionts in the deep terrestrial subsurface.</title>
        <authorList>
            <person name="Probst A.J."/>
            <person name="Ladd B."/>
            <person name="Jarett J.K."/>
            <person name="Geller-Mcgrath D.E."/>
            <person name="Sieber C.M.K."/>
            <person name="Emerson J.B."/>
            <person name="Anantharaman K."/>
            <person name="Thomas B.C."/>
            <person name="Malmstrom R."/>
            <person name="Stieglmeier M."/>
            <person name="Klingl A."/>
            <person name="Woyke T."/>
            <person name="Ryan C.M."/>
            <person name="Banfield J.F."/>
        </authorList>
    </citation>
    <scope>NUCLEOTIDE SEQUENCE [LARGE SCALE GENOMIC DNA]</scope>
</reference>
<evidence type="ECO:0000313" key="2">
    <source>
        <dbReference type="Proteomes" id="UP000230184"/>
    </source>
</evidence>
<proteinExistence type="predicted"/>
<organism evidence="1 2">
    <name type="scientific">Candidatus Roizmanbacteria bacterium CG07_land_8_20_14_0_80_34_15</name>
    <dbReference type="NCBI Taxonomy" id="1974849"/>
    <lineage>
        <taxon>Bacteria</taxon>
        <taxon>Candidatus Roizmaniibacteriota</taxon>
    </lineage>
</organism>
<accession>A0A2M6YSW6</accession>
<evidence type="ECO:0000313" key="1">
    <source>
        <dbReference type="EMBL" id="PIU36620.1"/>
    </source>
</evidence>
<name>A0A2M6YSW6_9BACT</name>
<evidence type="ECO:0008006" key="3">
    <source>
        <dbReference type="Google" id="ProtNLM"/>
    </source>
</evidence>
<comment type="caution">
    <text evidence="1">The sequence shown here is derived from an EMBL/GenBank/DDBJ whole genome shotgun (WGS) entry which is preliminary data.</text>
</comment>
<protein>
    <recommendedName>
        <fullName evidence="3">Site-specific DNA-methyltransferase</fullName>
    </recommendedName>
</protein>
<feature type="non-terminal residue" evidence="1">
    <location>
        <position position="75"/>
    </location>
</feature>
<dbReference type="Proteomes" id="UP000230184">
    <property type="component" value="Unassembled WGS sequence"/>
</dbReference>
<dbReference type="EMBL" id="PEWY01000143">
    <property type="protein sequence ID" value="PIU36620.1"/>
    <property type="molecule type" value="Genomic_DNA"/>
</dbReference>
<dbReference type="AlphaFoldDB" id="A0A2M6YSW6"/>
<gene>
    <name evidence="1" type="ORF">COT02_05105</name>
</gene>
<sequence length="75" mass="8937">MYLTDNEVRDIRKYLESGIPLPDKYRFLLFEDKREVELVWNGKSNEVTNIVLPFQTIEHIDEPRAEKDVKLQMGL</sequence>